<sequence length="283" mass="31076">MSEEWWVPSNDETEAETSPEWGPGGVDMGVPSVARVYDAILGGKDHFAIDRVIADKAMAVMPNARTGARANRAILERGVRYMAREGIDQFLDLGSGLPTARNTHEVAQQENPHARVVYVDNDPIVLAHGRALLAENDRTRVVNADVRDARDVLTRPEITELLDLKRPLGLLMVAVLHHLADADDPTELVRTYREALAPGSYLFITHFCDSTPEGRELEHLFLSTLGSGRFRSRATIEGFFAGTEPVEPGVVLLPYWRPDTPVTDESAYAGLTMIGGLGRVPQA</sequence>
<dbReference type="SUPFAM" id="SSF53335">
    <property type="entry name" value="S-adenosyl-L-methionine-dependent methyltransferases"/>
    <property type="match status" value="1"/>
</dbReference>
<evidence type="ECO:0000313" key="2">
    <source>
        <dbReference type="EMBL" id="OPC78581.1"/>
    </source>
</evidence>
<dbReference type="InterPro" id="IPR029063">
    <property type="entry name" value="SAM-dependent_MTases_sf"/>
</dbReference>
<dbReference type="CDD" id="cd02440">
    <property type="entry name" value="AdoMet_MTases"/>
    <property type="match status" value="1"/>
</dbReference>
<dbReference type="PIRSF" id="PIRSF017393">
    <property type="entry name" value="MTase_SAV2177"/>
    <property type="match status" value="1"/>
</dbReference>
<keyword evidence="3" id="KW-1185">Reference proteome</keyword>
<dbReference type="GO" id="GO:0008168">
    <property type="term" value="F:methyltransferase activity"/>
    <property type="evidence" value="ECO:0007669"/>
    <property type="project" value="UniProtKB-KW"/>
</dbReference>
<evidence type="ECO:0000256" key="1">
    <source>
        <dbReference type="SAM" id="MobiDB-lite"/>
    </source>
</evidence>
<reference evidence="2 3" key="1">
    <citation type="submission" date="2017-03" db="EMBL/GenBank/DDBJ databases">
        <title>Draft genome sequence of Streptomyces scabrisporus NF3, endophyte isolated from Amphipterygium adstringens.</title>
        <authorList>
            <person name="Vazquez M."/>
            <person name="Ceapa C.D."/>
            <person name="Rodriguez Luna D."/>
            <person name="Sanchez Esquivel S."/>
        </authorList>
    </citation>
    <scope>NUCLEOTIDE SEQUENCE [LARGE SCALE GENOMIC DNA]</scope>
    <source>
        <strain evidence="2 3">NF3</strain>
    </source>
</reference>
<dbReference type="STRING" id="159449.B4N89_30850"/>
<protein>
    <submittedName>
        <fullName evidence="2">SAM-dependent methyltransferase</fullName>
    </submittedName>
</protein>
<feature type="region of interest" description="Disordered" evidence="1">
    <location>
        <begin position="1"/>
        <end position="25"/>
    </location>
</feature>
<dbReference type="Gene3D" id="3.40.50.150">
    <property type="entry name" value="Vaccinia Virus protein VP39"/>
    <property type="match status" value="1"/>
</dbReference>
<name>A0A1T3NPI9_9ACTN</name>
<organism evidence="2 3">
    <name type="scientific">Embleya scabrispora</name>
    <dbReference type="NCBI Taxonomy" id="159449"/>
    <lineage>
        <taxon>Bacteria</taxon>
        <taxon>Bacillati</taxon>
        <taxon>Actinomycetota</taxon>
        <taxon>Actinomycetes</taxon>
        <taxon>Kitasatosporales</taxon>
        <taxon>Streptomycetaceae</taxon>
        <taxon>Embleya</taxon>
    </lineage>
</organism>
<keyword evidence="2" id="KW-0808">Transferase</keyword>
<dbReference type="OrthoDB" id="4134439at2"/>
<dbReference type="InterPro" id="IPR006764">
    <property type="entry name" value="SAM_dep_MeTrfase_SAV2177_type"/>
</dbReference>
<dbReference type="AlphaFoldDB" id="A0A1T3NPI9"/>
<dbReference type="EMBL" id="MWQN01000002">
    <property type="protein sequence ID" value="OPC78581.1"/>
    <property type="molecule type" value="Genomic_DNA"/>
</dbReference>
<accession>A0A1T3NPI9</accession>
<proteinExistence type="predicted"/>
<evidence type="ECO:0000313" key="3">
    <source>
        <dbReference type="Proteomes" id="UP000190037"/>
    </source>
</evidence>
<gene>
    <name evidence="2" type="ORF">B4N89_30850</name>
</gene>
<dbReference type="Pfam" id="PF04672">
    <property type="entry name" value="Methyltransf_19"/>
    <property type="match status" value="1"/>
</dbReference>
<dbReference type="GO" id="GO:0032259">
    <property type="term" value="P:methylation"/>
    <property type="evidence" value="ECO:0007669"/>
    <property type="project" value="UniProtKB-KW"/>
</dbReference>
<dbReference type="Proteomes" id="UP000190037">
    <property type="component" value="Unassembled WGS sequence"/>
</dbReference>
<comment type="caution">
    <text evidence="2">The sequence shown here is derived from an EMBL/GenBank/DDBJ whole genome shotgun (WGS) entry which is preliminary data.</text>
</comment>
<keyword evidence="2" id="KW-0489">Methyltransferase</keyword>